<reference evidence="2 3" key="1">
    <citation type="submission" date="2015-07" db="EMBL/GenBank/DDBJ databases">
        <title>Foodborne Vibrio parahaemolyticus Isolates.</title>
        <authorList>
            <person name="Ronholm J."/>
            <person name="Petronella N."/>
            <person name="Kenwell R."/>
            <person name="Banerjee S."/>
        </authorList>
    </citation>
    <scope>NUCLEOTIDE SEQUENCE [LARGE SCALE GENOMIC DNA]</scope>
    <source>
        <strain evidence="2 3">HS-06-05</strain>
    </source>
</reference>
<gene>
    <name evidence="2" type="ORF">ACX05_18595</name>
</gene>
<comment type="caution">
    <text evidence="2">The sequence shown here is derived from an EMBL/GenBank/DDBJ whole genome shotgun (WGS) entry which is preliminary data.</text>
</comment>
<evidence type="ECO:0000313" key="2">
    <source>
        <dbReference type="EMBL" id="KOY28441.1"/>
    </source>
</evidence>
<dbReference type="EMBL" id="LIRS01000098">
    <property type="protein sequence ID" value="KOY28441.1"/>
    <property type="molecule type" value="Genomic_DNA"/>
</dbReference>
<dbReference type="CDD" id="cd00156">
    <property type="entry name" value="REC"/>
    <property type="match status" value="1"/>
</dbReference>
<feature type="domain" description="Response regulatory" evidence="1">
    <location>
        <begin position="6"/>
        <end position="104"/>
    </location>
</feature>
<dbReference type="Proteomes" id="UP000037697">
    <property type="component" value="Unassembled WGS sequence"/>
</dbReference>
<dbReference type="AlphaFoldDB" id="A0AAW3IRY6"/>
<dbReference type="Pfam" id="PF00072">
    <property type="entry name" value="Response_reg"/>
    <property type="match status" value="1"/>
</dbReference>
<dbReference type="GO" id="GO:0000160">
    <property type="term" value="P:phosphorelay signal transduction system"/>
    <property type="evidence" value="ECO:0007669"/>
    <property type="project" value="InterPro"/>
</dbReference>
<sequence>MNRKLLVVEDNEYKRKRIIELIASNLVGWDIDECYSFNSAWQLISKNNYSVILLDMSLPTFDKTESEPGGAFRVFGGKELARKMSKRKITSKIIFVTQYKNFSDNTNSCSFDSLKSELLEEYYESCVGFILYSNTKSEWRDDLVTAISEVKQ</sequence>
<dbReference type="InterPro" id="IPR001789">
    <property type="entry name" value="Sig_transdc_resp-reg_receiver"/>
</dbReference>
<accession>A0AAW3IRY6</accession>
<dbReference type="RefSeq" id="WP_053812398.1">
    <property type="nucleotide sequence ID" value="NZ_LIRS01000098.1"/>
</dbReference>
<evidence type="ECO:0000313" key="3">
    <source>
        <dbReference type="Proteomes" id="UP000037697"/>
    </source>
</evidence>
<protein>
    <recommendedName>
        <fullName evidence="1">Response regulatory domain-containing protein</fullName>
    </recommendedName>
</protein>
<name>A0AAW3IRY6_VIBPH</name>
<dbReference type="InterPro" id="IPR011006">
    <property type="entry name" value="CheY-like_superfamily"/>
</dbReference>
<dbReference type="Gene3D" id="3.40.50.2300">
    <property type="match status" value="1"/>
</dbReference>
<dbReference type="SUPFAM" id="SSF52172">
    <property type="entry name" value="CheY-like"/>
    <property type="match status" value="1"/>
</dbReference>
<proteinExistence type="predicted"/>
<evidence type="ECO:0000259" key="1">
    <source>
        <dbReference type="Pfam" id="PF00072"/>
    </source>
</evidence>
<organism evidence="2 3">
    <name type="scientific">Vibrio parahaemolyticus</name>
    <dbReference type="NCBI Taxonomy" id="670"/>
    <lineage>
        <taxon>Bacteria</taxon>
        <taxon>Pseudomonadati</taxon>
        <taxon>Pseudomonadota</taxon>
        <taxon>Gammaproteobacteria</taxon>
        <taxon>Vibrionales</taxon>
        <taxon>Vibrionaceae</taxon>
        <taxon>Vibrio</taxon>
    </lineage>
</organism>